<keyword evidence="4" id="KW-1185">Reference proteome</keyword>
<proteinExistence type="predicted"/>
<feature type="region of interest" description="Disordered" evidence="2">
    <location>
        <begin position="448"/>
        <end position="539"/>
    </location>
</feature>
<feature type="domain" description="RRM" evidence="3">
    <location>
        <begin position="6"/>
        <end position="88"/>
    </location>
</feature>
<dbReference type="AlphaFoldDB" id="A0A8J1JR20"/>
<protein>
    <submittedName>
        <fullName evidence="5">RNA-binding protein 43</fullName>
    </submittedName>
</protein>
<organism evidence="4 5">
    <name type="scientific">Xenopus tropicalis</name>
    <name type="common">Western clawed frog</name>
    <name type="synonym">Silurana tropicalis</name>
    <dbReference type="NCBI Taxonomy" id="8364"/>
    <lineage>
        <taxon>Eukaryota</taxon>
        <taxon>Metazoa</taxon>
        <taxon>Chordata</taxon>
        <taxon>Craniata</taxon>
        <taxon>Vertebrata</taxon>
        <taxon>Euteleostomi</taxon>
        <taxon>Amphibia</taxon>
        <taxon>Batrachia</taxon>
        <taxon>Anura</taxon>
        <taxon>Pipoidea</taxon>
        <taxon>Pipidae</taxon>
        <taxon>Xenopodinae</taxon>
        <taxon>Xenopus</taxon>
        <taxon>Silurana</taxon>
    </lineage>
</organism>
<feature type="compositionally biased region" description="Polar residues" evidence="2">
    <location>
        <begin position="520"/>
        <end position="539"/>
    </location>
</feature>
<evidence type="ECO:0000256" key="2">
    <source>
        <dbReference type="SAM" id="MobiDB-lite"/>
    </source>
</evidence>
<dbReference type="RefSeq" id="XP_031760334.1">
    <property type="nucleotide sequence ID" value="XM_031904474.1"/>
</dbReference>
<evidence type="ECO:0000313" key="5">
    <source>
        <dbReference type="RefSeq" id="XP_031760334.1"/>
    </source>
</evidence>
<dbReference type="GO" id="GO:0003723">
    <property type="term" value="F:RNA binding"/>
    <property type="evidence" value="ECO:0007669"/>
    <property type="project" value="UniProtKB-UniRule"/>
</dbReference>
<evidence type="ECO:0000313" key="4">
    <source>
        <dbReference type="Proteomes" id="UP000008143"/>
    </source>
</evidence>
<feature type="region of interest" description="Disordered" evidence="2">
    <location>
        <begin position="150"/>
        <end position="298"/>
    </location>
</feature>
<dbReference type="KEGG" id="xtr:116411692"/>
<dbReference type="CTD" id="375287"/>
<feature type="compositionally biased region" description="Basic and acidic residues" evidence="2">
    <location>
        <begin position="249"/>
        <end position="259"/>
    </location>
</feature>
<evidence type="ECO:0000259" key="3">
    <source>
        <dbReference type="PROSITE" id="PS50102"/>
    </source>
</evidence>
<feature type="compositionally biased region" description="Polar residues" evidence="2">
    <location>
        <begin position="497"/>
        <end position="507"/>
    </location>
</feature>
<dbReference type="PANTHER" id="PTHR15225:SF8">
    <property type="entry name" value="RNA-BINDING PROTEIN 43"/>
    <property type="match status" value="1"/>
</dbReference>
<evidence type="ECO:0000313" key="6">
    <source>
        <dbReference type="Xenbase" id="XB-GENE-29099327"/>
    </source>
</evidence>
<feature type="compositionally biased region" description="Polar residues" evidence="2">
    <location>
        <begin position="178"/>
        <end position="198"/>
    </location>
</feature>
<dbReference type="Xenbase" id="XB-GENE-29099327">
    <property type="gene designation" value="rbm43"/>
</dbReference>
<dbReference type="PROSITE" id="PS50102">
    <property type="entry name" value="RRM"/>
    <property type="match status" value="1"/>
</dbReference>
<accession>A0A8J1JR20</accession>
<dbReference type="InterPro" id="IPR012677">
    <property type="entry name" value="Nucleotide-bd_a/b_plait_sf"/>
</dbReference>
<dbReference type="GeneID" id="116411692"/>
<evidence type="ECO:0000256" key="1">
    <source>
        <dbReference type="PROSITE-ProRule" id="PRU00176"/>
    </source>
</evidence>
<dbReference type="Proteomes" id="UP000008143">
    <property type="component" value="Chromosome 6"/>
</dbReference>
<gene>
    <name evidence="5 6" type="primary">rbm43</name>
</gene>
<dbReference type="OMA" id="THEKSTN"/>
<keyword evidence="1" id="KW-0694">RNA-binding</keyword>
<dbReference type="AGR" id="Xenbase:XB-GENE-29099327"/>
<reference evidence="5" key="1">
    <citation type="submission" date="2025-08" db="UniProtKB">
        <authorList>
            <consortium name="RefSeq"/>
        </authorList>
    </citation>
    <scope>IDENTIFICATION</scope>
    <source>
        <strain evidence="5">Nigerian</strain>
        <tissue evidence="5">Liver and blood</tissue>
    </source>
</reference>
<sequence length="539" mass="60681">MSWDRRVVRVCGVPGHLFEEGLLSDKLWIHFLRPKNQGGEIQDLRYPTKEKGVAMVTFEEEKVAGRILQTRHSLDVNGQSFPLEVMRPQFSMPVVTSLDLDRIVSEKLLKALMEKHRIRGLSRSHHTLTISAEFKDLQRFRSEMMAKDLICNPSPLGKKSRNPTTVQGAESPMKDVKPSNQQPSGLENPQSPRTPNSTRFHEKHPRGRRREANMAPTFSNADSLRDRLTASSIDSVVQGSGEGGTSFKPTRDPKVRINDDSVPQMLRDLNLGSSTTTDRGRPSGEASGTTRRPSAVAKDFPSERSLVRSFHVDKDVLYYVRVIEKEYVEGVLRRCFVDMEVTDDEDICYVTLKAQFPLLKTLFEDCHGTISQLFIRAQDLLRTEDVDLTQFSPSARREIADKVKDFGRAQRVAIVTCKDALHLIGGSHELHVFKEWWKTVSCARAPDADREVENTAGRHLPHPPNMGRSYAGTHEKSTNQGEQDVTPTVRRRGSVPGSPQTVRQNHQSGGKHESKESSSAPRTRTNSKTRGMTHPNPNR</sequence>
<dbReference type="OrthoDB" id="9948435at2759"/>
<dbReference type="InterPro" id="IPR000504">
    <property type="entry name" value="RRM_dom"/>
</dbReference>
<name>A0A8J1JR20_XENTR</name>
<dbReference type="Gene3D" id="3.30.70.330">
    <property type="match status" value="1"/>
</dbReference>
<feature type="compositionally biased region" description="Polar residues" evidence="2">
    <location>
        <begin position="229"/>
        <end position="238"/>
    </location>
</feature>
<dbReference type="PANTHER" id="PTHR15225">
    <property type="entry name" value="INTERFERON-INDUCED PROTEIN 35/NMI N-MYC/STAT INTERACTING PROTEIN"/>
    <property type="match status" value="1"/>
</dbReference>